<dbReference type="NCBIfam" id="TIGR01695">
    <property type="entry name" value="murJ_mviN"/>
    <property type="match status" value="1"/>
</dbReference>
<evidence type="ECO:0000256" key="10">
    <source>
        <dbReference type="HAMAP-Rule" id="MF_02078"/>
    </source>
</evidence>
<keyword evidence="10" id="KW-0997">Cell inner membrane</keyword>
<evidence type="ECO:0000256" key="4">
    <source>
        <dbReference type="ARBA" id="ARBA00022960"/>
    </source>
</evidence>
<evidence type="ECO:0000256" key="3">
    <source>
        <dbReference type="ARBA" id="ARBA00022692"/>
    </source>
</evidence>
<feature type="transmembrane region" description="Helical" evidence="10">
    <location>
        <begin position="157"/>
        <end position="177"/>
    </location>
</feature>
<feature type="region of interest" description="Disordered" evidence="11">
    <location>
        <begin position="521"/>
        <end position="575"/>
    </location>
</feature>
<keyword evidence="6 10" id="KW-1133">Transmembrane helix</keyword>
<evidence type="ECO:0000313" key="12">
    <source>
        <dbReference type="EMBL" id="MDN3711871.1"/>
    </source>
</evidence>
<evidence type="ECO:0000256" key="5">
    <source>
        <dbReference type="ARBA" id="ARBA00022984"/>
    </source>
</evidence>
<feature type="transmembrane region" description="Helical" evidence="10">
    <location>
        <begin position="406"/>
        <end position="425"/>
    </location>
</feature>
<feature type="transmembrane region" description="Helical" evidence="10">
    <location>
        <begin position="445"/>
        <end position="465"/>
    </location>
</feature>
<feature type="compositionally biased region" description="Basic and acidic residues" evidence="11">
    <location>
        <begin position="544"/>
        <end position="554"/>
    </location>
</feature>
<dbReference type="Proteomes" id="UP001243846">
    <property type="component" value="Unassembled WGS sequence"/>
</dbReference>
<feature type="transmembrane region" description="Helical" evidence="10">
    <location>
        <begin position="129"/>
        <end position="150"/>
    </location>
</feature>
<keyword evidence="10" id="KW-0961">Cell wall biogenesis/degradation</keyword>
<dbReference type="EMBL" id="JAUFRC010000001">
    <property type="protein sequence ID" value="MDN3711871.1"/>
    <property type="molecule type" value="Genomic_DNA"/>
</dbReference>
<dbReference type="PRINTS" id="PR01806">
    <property type="entry name" value="VIRFACTRMVIN"/>
</dbReference>
<keyword evidence="2 10" id="KW-1003">Cell membrane</keyword>
<organism evidence="12 13">
    <name type="scientific">Paracoccus cavernae</name>
    <dbReference type="NCBI Taxonomy" id="1571207"/>
    <lineage>
        <taxon>Bacteria</taxon>
        <taxon>Pseudomonadati</taxon>
        <taxon>Pseudomonadota</taxon>
        <taxon>Alphaproteobacteria</taxon>
        <taxon>Rhodobacterales</taxon>
        <taxon>Paracoccaceae</taxon>
        <taxon>Paracoccus</taxon>
    </lineage>
</organism>
<comment type="subcellular location">
    <subcellularLocation>
        <location evidence="10">Cell inner membrane</location>
        <topology evidence="10">Multi-pass membrane protein</topology>
    </subcellularLocation>
    <subcellularLocation>
        <location evidence="1">Cell membrane</location>
        <topology evidence="1">Multi-pass membrane protein</topology>
    </subcellularLocation>
</comment>
<name>A0ABT8D6G3_9RHOB</name>
<comment type="similarity">
    <text evidence="9 10">Belongs to the MurJ/MviN family.</text>
</comment>
<evidence type="ECO:0000256" key="9">
    <source>
        <dbReference type="ARBA" id="ARBA00061532"/>
    </source>
</evidence>
<dbReference type="PANTHER" id="PTHR47019:SF1">
    <property type="entry name" value="LIPID II FLIPPASE MURJ"/>
    <property type="match status" value="1"/>
</dbReference>
<dbReference type="InterPro" id="IPR004268">
    <property type="entry name" value="MurJ"/>
</dbReference>
<feature type="transmembrane region" description="Helical" evidence="10">
    <location>
        <begin position="229"/>
        <end position="250"/>
    </location>
</feature>
<evidence type="ECO:0000256" key="1">
    <source>
        <dbReference type="ARBA" id="ARBA00004651"/>
    </source>
</evidence>
<evidence type="ECO:0000256" key="7">
    <source>
        <dbReference type="ARBA" id="ARBA00023136"/>
    </source>
</evidence>
<dbReference type="HAMAP" id="MF_02078">
    <property type="entry name" value="MurJ_MviN"/>
    <property type="match status" value="1"/>
</dbReference>
<gene>
    <name evidence="10 12" type="primary">murJ</name>
    <name evidence="12" type="ORF">QWZ10_08595</name>
</gene>
<evidence type="ECO:0000256" key="8">
    <source>
        <dbReference type="ARBA" id="ARBA00060041"/>
    </source>
</evidence>
<feature type="transmembrane region" description="Helical" evidence="10">
    <location>
        <begin position="477"/>
        <end position="498"/>
    </location>
</feature>
<evidence type="ECO:0000256" key="11">
    <source>
        <dbReference type="SAM" id="MobiDB-lite"/>
    </source>
</evidence>
<feature type="transmembrane region" description="Helical" evidence="10">
    <location>
        <begin position="92"/>
        <end position="117"/>
    </location>
</feature>
<protein>
    <recommendedName>
        <fullName evidence="10">Probable lipid II flippase MurJ</fullName>
    </recommendedName>
</protein>
<feature type="transmembrane region" description="Helical" evidence="10">
    <location>
        <begin position="270"/>
        <end position="291"/>
    </location>
</feature>
<dbReference type="InterPro" id="IPR051050">
    <property type="entry name" value="Lipid_II_flippase_MurJ/MviN"/>
</dbReference>
<comment type="pathway">
    <text evidence="10">Cell wall biogenesis; peptidoglycan biosynthesis.</text>
</comment>
<evidence type="ECO:0000256" key="2">
    <source>
        <dbReference type="ARBA" id="ARBA00022475"/>
    </source>
</evidence>
<comment type="caution">
    <text evidence="12">The sequence shown here is derived from an EMBL/GenBank/DDBJ whole genome shotgun (WGS) entry which is preliminary data.</text>
</comment>
<feature type="transmembrane region" description="Helical" evidence="10">
    <location>
        <begin position="312"/>
        <end position="336"/>
    </location>
</feature>
<keyword evidence="13" id="KW-1185">Reference proteome</keyword>
<evidence type="ECO:0000313" key="13">
    <source>
        <dbReference type="Proteomes" id="UP001243846"/>
    </source>
</evidence>
<feature type="transmembrane region" description="Helical" evidence="10">
    <location>
        <begin position="189"/>
        <end position="208"/>
    </location>
</feature>
<evidence type="ECO:0000256" key="6">
    <source>
        <dbReference type="ARBA" id="ARBA00022989"/>
    </source>
</evidence>
<dbReference type="Pfam" id="PF03023">
    <property type="entry name" value="MurJ"/>
    <property type="match status" value="1"/>
</dbReference>
<proteinExistence type="inferred from homology"/>
<feature type="transmembrane region" description="Helical" evidence="10">
    <location>
        <begin position="29"/>
        <end position="50"/>
    </location>
</feature>
<dbReference type="CDD" id="cd13123">
    <property type="entry name" value="MATE_MurJ_like"/>
    <property type="match status" value="1"/>
</dbReference>
<feature type="transmembrane region" description="Helical" evidence="10">
    <location>
        <begin position="381"/>
        <end position="400"/>
    </location>
</feature>
<keyword evidence="5 10" id="KW-0573">Peptidoglycan synthesis</keyword>
<feature type="compositionally biased region" description="Basic residues" evidence="11">
    <location>
        <begin position="563"/>
        <end position="575"/>
    </location>
</feature>
<keyword evidence="7 10" id="KW-0472">Membrane</keyword>
<sequence length="575" mass="61604">MQPIRLIRGFLSVGAWTLASRVVGFIRDMMIAAFLGTGPVAQAYLVAFTLPNMFRRFFAEGAFNTAFVPMFSKKLEASEDPRGFAEEAFSGLALVVLVFTVLGNLAMPWLVLVQAAGFKGDERFDLAVIYGRICFPYILFISLTALLSGLLNAGGKFVAAAAAPVLMNFILIAAMVMADRFGWDMGLAMAWSTPVSGIAQLATVWWAAKRMGFPLRLRRPRLSPEMKRLLSIAAPAVLAGGVVQINLLVGRQIGSFFEGAIAWLTYADRLYQLPLGVVGIAIGIVLLPDISRRLKAEDHEGGRAAYNRATEFALFLTIPSGVALVVAAYPLISVLFERGAFKATDVGPTAIALAIYGVGLPAFVLQKVLQPLYFAREDTRSPFRFAVVSMVVNAVCALGLAPLIGFSAAAWGTTIAGWIMAWQLWRGTRDMGEAASFDARLKHRLPRIIAASVVMGVVVWGLMLLLGDRLAPGGPRYLALLILVAGGMAAYGAAAIALGAIRPADLKAGCAAALKQKRRGTNPGVFHSRSLRPLSAGAAGPSDDGCRPAPERSTAKSPWQSPRARRSRSCSRFGR</sequence>
<feature type="transmembrane region" description="Helical" evidence="10">
    <location>
        <begin position="348"/>
        <end position="369"/>
    </location>
</feature>
<keyword evidence="3 10" id="KW-0812">Transmembrane</keyword>
<keyword evidence="4 10" id="KW-0133">Cell shape</keyword>
<accession>A0ABT8D6G3</accession>
<keyword evidence="10" id="KW-0813">Transport</keyword>
<reference evidence="13" key="1">
    <citation type="journal article" date="2019" name="Int. J. Syst. Evol. Microbiol.">
        <title>The Global Catalogue of Microorganisms (GCM) 10K type strain sequencing project: providing services to taxonomists for standard genome sequencing and annotation.</title>
        <authorList>
            <consortium name="The Broad Institute Genomics Platform"/>
            <consortium name="The Broad Institute Genome Sequencing Center for Infectious Disease"/>
            <person name="Wu L."/>
            <person name="Ma J."/>
        </authorList>
    </citation>
    <scope>NUCLEOTIDE SEQUENCE [LARGE SCALE GENOMIC DNA]</scope>
    <source>
        <strain evidence="13">CECT 8482</strain>
    </source>
</reference>
<dbReference type="PANTHER" id="PTHR47019">
    <property type="entry name" value="LIPID II FLIPPASE MURJ"/>
    <property type="match status" value="1"/>
</dbReference>
<comment type="function">
    <text evidence="8 10">Involved in peptidoglycan biosynthesis. Transports lipid-linked peptidoglycan precursors from the inner to the outer leaflet of the cytoplasmic membrane.</text>
</comment>